<gene>
    <name evidence="1" type="ORF">XM38_008100</name>
</gene>
<evidence type="ECO:0000313" key="2">
    <source>
        <dbReference type="Proteomes" id="UP000191901"/>
    </source>
</evidence>
<dbReference type="AlphaFoldDB" id="A0A1Z3HHX9"/>
<name>A0A1Z3HHX9_9CYAN</name>
<proteinExistence type="predicted"/>
<evidence type="ECO:0000313" key="1">
    <source>
        <dbReference type="EMBL" id="ASC69880.1"/>
    </source>
</evidence>
<dbReference type="EMBL" id="CP021983">
    <property type="protein sequence ID" value="ASC69880.1"/>
    <property type="molecule type" value="Genomic_DNA"/>
</dbReference>
<keyword evidence="2" id="KW-1185">Reference proteome</keyword>
<accession>A0A1Z3HHX9</accession>
<dbReference type="Proteomes" id="UP000191901">
    <property type="component" value="Chromosome"/>
</dbReference>
<dbReference type="RefSeq" id="WP_187329264.1">
    <property type="nucleotide sequence ID" value="NZ_CP021983.2"/>
</dbReference>
<dbReference type="KEGG" id="hhg:XM38_008100"/>
<reference evidence="1 2" key="1">
    <citation type="journal article" date="2016" name="Biochim. Biophys. Acta">
        <title>Characterization of red-shifted phycobilisomes isolated from the chlorophyll f-containing cyanobacterium Halomicronema hongdechloris.</title>
        <authorList>
            <person name="Li Y."/>
            <person name="Lin Y."/>
            <person name="Garvey C.J."/>
            <person name="Birch D."/>
            <person name="Corkery R.W."/>
            <person name="Loughlin P.C."/>
            <person name="Scheer H."/>
            <person name="Willows R.D."/>
            <person name="Chen M."/>
        </authorList>
    </citation>
    <scope>NUCLEOTIDE SEQUENCE [LARGE SCALE GENOMIC DNA]</scope>
    <source>
        <strain evidence="1 2">C2206</strain>
    </source>
</reference>
<protein>
    <submittedName>
        <fullName evidence="1">Uncharacterized protein</fullName>
    </submittedName>
</protein>
<organism evidence="1 2">
    <name type="scientific">Halomicronema hongdechloris C2206</name>
    <dbReference type="NCBI Taxonomy" id="1641165"/>
    <lineage>
        <taxon>Bacteria</taxon>
        <taxon>Bacillati</taxon>
        <taxon>Cyanobacteriota</taxon>
        <taxon>Cyanophyceae</taxon>
        <taxon>Nodosilineales</taxon>
        <taxon>Nodosilineaceae</taxon>
        <taxon>Halomicronema</taxon>
    </lineage>
</organism>
<sequence>MSQIYGALSYYWDHKADLDAAIEADLQEAEAMRLEAGESPFVARLKAQGLLQ</sequence>